<proteinExistence type="predicted"/>
<name>A0A2N9FUQ1_FAGSY</name>
<accession>A0A2N9FUQ1</accession>
<dbReference type="Pfam" id="PF25019">
    <property type="entry name" value="LRR_R13L1-DRL21"/>
    <property type="match status" value="1"/>
</dbReference>
<dbReference type="InterPro" id="IPR032675">
    <property type="entry name" value="LRR_dom_sf"/>
</dbReference>
<dbReference type="InterPro" id="IPR056789">
    <property type="entry name" value="LRR_R13L1-DRL21"/>
</dbReference>
<dbReference type="PANTHER" id="PTHR47186:SF30">
    <property type="entry name" value="EF-HAND DOMAIN-CONTAINING PROTEIN"/>
    <property type="match status" value="1"/>
</dbReference>
<feature type="region of interest" description="Disordered" evidence="1">
    <location>
        <begin position="267"/>
        <end position="298"/>
    </location>
</feature>
<sequence>MDKLINLRHFILEGNIYIRPEVEFPRGIGRLTSLRRLSYFSKSYKDDSKGCNLEELKNLNQLQGSLGIRGLGNVVDVCEVEKAQLKKKIHLRSLDLFFDREYKERMENDALVLNAIEPPPNLEYLRIREYRATTMSLSWMMSLTKLKTLQLGFLEKLELLPSLGKLPFLERLEICAANSLKNVGDEFLGIDSENKRDDKIKIFPNLKYLWFNGLKEWKEWIGIEGMREEEEDSIITIMPCFQEVDNLELPKVKVTARLPSYKSIEDIGDQKQFDSPQMLPKRGRRGLAQDFPHPKHRD</sequence>
<evidence type="ECO:0000256" key="1">
    <source>
        <dbReference type="SAM" id="MobiDB-lite"/>
    </source>
</evidence>
<evidence type="ECO:0000313" key="3">
    <source>
        <dbReference type="EMBL" id="SPC91012.1"/>
    </source>
</evidence>
<feature type="domain" description="R13L1/DRL21-like LRR repeat region" evidence="2">
    <location>
        <begin position="53"/>
        <end position="175"/>
    </location>
</feature>
<dbReference type="SUPFAM" id="SSF52058">
    <property type="entry name" value="L domain-like"/>
    <property type="match status" value="1"/>
</dbReference>
<dbReference type="EMBL" id="OIVN01001195">
    <property type="protein sequence ID" value="SPC91012.1"/>
    <property type="molecule type" value="Genomic_DNA"/>
</dbReference>
<evidence type="ECO:0000259" key="2">
    <source>
        <dbReference type="Pfam" id="PF25019"/>
    </source>
</evidence>
<protein>
    <recommendedName>
        <fullName evidence="2">R13L1/DRL21-like LRR repeat region domain-containing protein</fullName>
    </recommendedName>
</protein>
<dbReference type="Gene3D" id="3.80.10.10">
    <property type="entry name" value="Ribonuclease Inhibitor"/>
    <property type="match status" value="1"/>
</dbReference>
<gene>
    <name evidence="3" type="ORF">FSB_LOCUS18894</name>
</gene>
<dbReference type="PANTHER" id="PTHR47186">
    <property type="entry name" value="LEUCINE-RICH REPEAT-CONTAINING PROTEIN 57"/>
    <property type="match status" value="1"/>
</dbReference>
<reference evidence="3" key="1">
    <citation type="submission" date="2018-02" db="EMBL/GenBank/DDBJ databases">
        <authorList>
            <person name="Cohen D.B."/>
            <person name="Kent A.D."/>
        </authorList>
    </citation>
    <scope>NUCLEOTIDE SEQUENCE</scope>
</reference>
<organism evidence="3">
    <name type="scientific">Fagus sylvatica</name>
    <name type="common">Beechnut</name>
    <dbReference type="NCBI Taxonomy" id="28930"/>
    <lineage>
        <taxon>Eukaryota</taxon>
        <taxon>Viridiplantae</taxon>
        <taxon>Streptophyta</taxon>
        <taxon>Embryophyta</taxon>
        <taxon>Tracheophyta</taxon>
        <taxon>Spermatophyta</taxon>
        <taxon>Magnoliopsida</taxon>
        <taxon>eudicotyledons</taxon>
        <taxon>Gunneridae</taxon>
        <taxon>Pentapetalae</taxon>
        <taxon>rosids</taxon>
        <taxon>fabids</taxon>
        <taxon>Fagales</taxon>
        <taxon>Fagaceae</taxon>
        <taxon>Fagus</taxon>
    </lineage>
</organism>
<dbReference type="AlphaFoldDB" id="A0A2N9FUQ1"/>